<dbReference type="InterPro" id="IPR008042">
    <property type="entry name" value="Retrotrans_Pao"/>
</dbReference>
<dbReference type="GO" id="GO:0071897">
    <property type="term" value="P:DNA biosynthetic process"/>
    <property type="evidence" value="ECO:0007669"/>
    <property type="project" value="UniProtKB-ARBA"/>
</dbReference>
<proteinExistence type="predicted"/>
<dbReference type="Pfam" id="PF18701">
    <property type="entry name" value="DUF5641"/>
    <property type="match status" value="1"/>
</dbReference>
<dbReference type="Proteomes" id="UP000054359">
    <property type="component" value="Unassembled WGS sequence"/>
</dbReference>
<evidence type="ECO:0000259" key="1">
    <source>
        <dbReference type="Pfam" id="PF18701"/>
    </source>
</evidence>
<dbReference type="OMA" id="WDAKANI"/>
<dbReference type="STRING" id="407821.A0A087TQU5"/>
<dbReference type="InterPro" id="IPR040676">
    <property type="entry name" value="DUF5641"/>
</dbReference>
<organism evidence="2 3">
    <name type="scientific">Stegodyphus mimosarum</name>
    <name type="common">African social velvet spider</name>
    <dbReference type="NCBI Taxonomy" id="407821"/>
    <lineage>
        <taxon>Eukaryota</taxon>
        <taxon>Metazoa</taxon>
        <taxon>Ecdysozoa</taxon>
        <taxon>Arthropoda</taxon>
        <taxon>Chelicerata</taxon>
        <taxon>Arachnida</taxon>
        <taxon>Araneae</taxon>
        <taxon>Araneomorphae</taxon>
        <taxon>Entelegynae</taxon>
        <taxon>Eresoidea</taxon>
        <taxon>Eresidae</taxon>
        <taxon>Stegodyphus</taxon>
    </lineage>
</organism>
<reference evidence="2 3" key="1">
    <citation type="submission" date="2013-11" db="EMBL/GenBank/DDBJ databases">
        <title>Genome sequencing of Stegodyphus mimosarum.</title>
        <authorList>
            <person name="Bechsgaard J."/>
        </authorList>
    </citation>
    <scope>NUCLEOTIDE SEQUENCE [LARGE SCALE GENOMIC DNA]</scope>
</reference>
<dbReference type="PANTHER" id="PTHR47331">
    <property type="entry name" value="PHD-TYPE DOMAIN-CONTAINING PROTEIN"/>
    <property type="match status" value="1"/>
</dbReference>
<sequence length="513" mass="59596">MRSQCPYFPHKGMFKDTSTTKLPPVFDASCKDKNSRLLNDCSEESPNLLEQIIPIILRFRKHNIGVISDTRKVFLQMSVNKSDQDFLRFLWWKDFDKKEFRLFRHKRVVFGLNCSPFLLASILNHHIYLNSSEYPETAENSKESFHVDNYITSVPDEETLSRFIEESKQILSSASFDLRRWEHTPLLKSKDSIEPTPVLEILWDKEDDSLFCDVKTATDKSVNLSRRNILSAVHRVFDPMGFLCSITLTPKLLIQKTWLLKISWDANILQDLEKGFCSWIDDLSLLSCTRIPRALDINGNESLSLHTFWDAKANINSRPLTYESQDSADLCVLTPSMFIQDVQTEGVPDLDSLDKISLSKRWRYHQKLRVEFRKRFRDEYLGLLVHRPKTVPSRTIKKGGLAFAEDDRRKRTDWPMGRVIETYPGKDNSIRVAKVKTSSSELLRRVQRIFLMETKNKEFVFEFKTTESSTSSGNTGKKVDIVTVTKDYQPENSNTNVQFSRYGRKIVKPKSFS</sequence>
<feature type="domain" description="DUF5641" evidence="1">
    <location>
        <begin position="360"/>
        <end position="451"/>
    </location>
</feature>
<evidence type="ECO:0000313" key="2">
    <source>
        <dbReference type="EMBL" id="KFM67484.1"/>
    </source>
</evidence>
<name>A0A087TQU5_STEMI</name>
<dbReference type="EMBL" id="KK116341">
    <property type="protein sequence ID" value="KFM67484.1"/>
    <property type="molecule type" value="Genomic_DNA"/>
</dbReference>
<gene>
    <name evidence="2" type="ORF">X975_05852</name>
</gene>
<dbReference type="InterPro" id="IPR043502">
    <property type="entry name" value="DNA/RNA_pol_sf"/>
</dbReference>
<dbReference type="OrthoDB" id="6431197at2759"/>
<accession>A0A087TQU5</accession>
<protein>
    <recommendedName>
        <fullName evidence="1">DUF5641 domain-containing protein</fullName>
    </recommendedName>
</protein>
<evidence type="ECO:0000313" key="3">
    <source>
        <dbReference type="Proteomes" id="UP000054359"/>
    </source>
</evidence>
<keyword evidence="3" id="KW-1185">Reference proteome</keyword>
<dbReference type="Pfam" id="PF05380">
    <property type="entry name" value="Peptidase_A17"/>
    <property type="match status" value="1"/>
</dbReference>
<dbReference type="SUPFAM" id="SSF56672">
    <property type="entry name" value="DNA/RNA polymerases"/>
    <property type="match status" value="1"/>
</dbReference>
<feature type="non-terminal residue" evidence="2">
    <location>
        <position position="513"/>
    </location>
</feature>
<dbReference type="AlphaFoldDB" id="A0A087TQU5"/>